<evidence type="ECO:0008006" key="3">
    <source>
        <dbReference type="Google" id="ProtNLM"/>
    </source>
</evidence>
<evidence type="ECO:0000313" key="1">
    <source>
        <dbReference type="EMBL" id="ERS93728.1"/>
    </source>
</evidence>
<dbReference type="EMBL" id="AXDY01000004">
    <property type="protein sequence ID" value="ERS93728.1"/>
    <property type="molecule type" value="Genomic_DNA"/>
</dbReference>
<name>A0ABP2YUM9_STASI</name>
<dbReference type="Proteomes" id="UP000017131">
    <property type="component" value="Unassembled WGS sequence"/>
</dbReference>
<proteinExistence type="predicted"/>
<evidence type="ECO:0000313" key="2">
    <source>
        <dbReference type="Proteomes" id="UP000017131"/>
    </source>
</evidence>
<sequence length="128" mass="14084">MSNKQTSKDDILESFVKAANEDDFTLDISLLVDGAIVTGTLISAKEYFKTLSKSFKGGNATSKQFSEDLDEAGDYAAESDNDEINYIHLKDTSIFISENKPTPSSGKLIWRGKLSEVNSFFLGKIKSN</sequence>
<dbReference type="InterPro" id="IPR049644">
    <property type="entry name" value="GvpU-like"/>
</dbReference>
<dbReference type="RefSeq" id="WP_002481461.1">
    <property type="nucleotide sequence ID" value="NZ_AXDY01000004.1"/>
</dbReference>
<gene>
    <name evidence="1" type="ORF">SSIM_05900</name>
</gene>
<organism evidence="1 2">
    <name type="scientific">Staphylococcus simulans UMC-CNS-990</name>
    <dbReference type="NCBI Taxonomy" id="1405498"/>
    <lineage>
        <taxon>Bacteria</taxon>
        <taxon>Bacillati</taxon>
        <taxon>Bacillota</taxon>
        <taxon>Bacilli</taxon>
        <taxon>Bacillales</taxon>
        <taxon>Staphylococcaceae</taxon>
        <taxon>Staphylococcus</taxon>
    </lineage>
</organism>
<accession>A0ABP2YUM9</accession>
<keyword evidence="2" id="KW-1185">Reference proteome</keyword>
<comment type="caution">
    <text evidence="1">The sequence shown here is derived from an EMBL/GenBank/DDBJ whole genome shotgun (WGS) entry which is preliminary data.</text>
</comment>
<reference evidence="1 2" key="1">
    <citation type="journal article" date="2013" name="Genome Announc.">
        <title>Draft Genome Sequence of Staphylococcus simulans UMC-CNS-990, Isolated from a Case of Chronic Bovine Mastitis.</title>
        <authorList>
            <person name="Calcutt M.J."/>
            <person name="Foecking M.F."/>
            <person name="Hsieh H.Y."/>
            <person name="Perry J."/>
            <person name="Stewart G.C."/>
            <person name="Middleton J.R."/>
        </authorList>
    </citation>
    <scope>NUCLEOTIDE SEQUENCE [LARGE SCALE GENOMIC DNA]</scope>
    <source>
        <strain evidence="1 2">UMC-CNS-990</strain>
    </source>
</reference>
<dbReference type="GeneID" id="77332420"/>
<dbReference type="NCBIfam" id="NF041667">
    <property type="entry name" value="GvpU"/>
    <property type="match status" value="1"/>
</dbReference>
<protein>
    <recommendedName>
        <fullName evidence="3">Gas vesicle protein GvpU</fullName>
    </recommendedName>
</protein>